<accession>A5YSM5</accession>
<evidence type="ECO:0000259" key="2">
    <source>
        <dbReference type="Pfam" id="PF11127"/>
    </source>
</evidence>
<dbReference type="EMBL" id="EF583994">
    <property type="protein sequence ID" value="ABQ75982.1"/>
    <property type="molecule type" value="Genomic_DNA"/>
</dbReference>
<reference evidence="3" key="1">
    <citation type="journal article" date="2007" name="ISME J.">
        <title>Genomic plasticity in prokaryotes: the case of the square haloarchaeon.</title>
        <authorList>
            <person name="Cuadros-Orellana S."/>
            <person name="Martin-Cuadrado A.B."/>
            <person name="Legault B."/>
            <person name="D'Auria G."/>
            <person name="Zhaxybayeva O."/>
            <person name="Papke R.T."/>
            <person name="Rodriguez-Valera F."/>
        </authorList>
    </citation>
    <scope>NUCLEOTIDE SEQUENCE</scope>
</reference>
<proteinExistence type="predicted"/>
<keyword evidence="1" id="KW-1133">Transmembrane helix</keyword>
<dbReference type="Pfam" id="PF11127">
    <property type="entry name" value="YgaP-like_TM"/>
    <property type="match status" value="1"/>
</dbReference>
<dbReference type="InterPro" id="IPR021309">
    <property type="entry name" value="YgaP-like_TM"/>
</dbReference>
<sequence length="100" mass="10883">MSSHINTLYIVQTIHYYDWRPYQNMKMKHNIGAVDRTTRILIGAITGIVSLLTLTNVVSLPAVVSPVFGIIALVMLGTSVIGSCPLYTLFGINTCSASPQ</sequence>
<organism evidence="3">
    <name type="scientific">uncultured haloarchaeon</name>
    <dbReference type="NCBI Taxonomy" id="160804"/>
    <lineage>
        <taxon>Archaea</taxon>
        <taxon>Methanobacteriati</taxon>
        <taxon>Methanobacteriota</taxon>
        <taxon>Stenosarchaea group</taxon>
        <taxon>Halobacteria</taxon>
        <taxon>Halobacteriales</taxon>
        <taxon>Halobacteriaceae</taxon>
        <taxon>environmental samples</taxon>
    </lineage>
</organism>
<dbReference type="AlphaFoldDB" id="A5YSM5"/>
<feature type="transmembrane region" description="Helical" evidence="1">
    <location>
        <begin position="70"/>
        <end position="90"/>
    </location>
</feature>
<feature type="transmembrane region" description="Helical" evidence="1">
    <location>
        <begin position="40"/>
        <end position="64"/>
    </location>
</feature>
<keyword evidence="1" id="KW-0812">Transmembrane</keyword>
<feature type="domain" description="Inner membrane protein YgaP-like transmembrane" evidence="2">
    <location>
        <begin position="27"/>
        <end position="97"/>
    </location>
</feature>
<evidence type="ECO:0000256" key="1">
    <source>
        <dbReference type="SAM" id="Phobius"/>
    </source>
</evidence>
<name>A5YSM5_9EURY</name>
<evidence type="ECO:0000313" key="3">
    <source>
        <dbReference type="EMBL" id="ABQ75982.1"/>
    </source>
</evidence>
<protein>
    <recommendedName>
        <fullName evidence="2">Inner membrane protein YgaP-like transmembrane domain-containing protein</fullName>
    </recommendedName>
</protein>
<keyword evidence="1" id="KW-0472">Membrane</keyword>